<dbReference type="AlphaFoldDB" id="A0A927IEJ9"/>
<evidence type="ECO:0000256" key="1">
    <source>
        <dbReference type="SAM" id="Coils"/>
    </source>
</evidence>
<keyword evidence="1" id="KW-0175">Coiled coil</keyword>
<proteinExistence type="predicted"/>
<protein>
    <submittedName>
        <fullName evidence="2">TolC family protein</fullName>
    </submittedName>
</protein>
<sequence length="577" mass="64717">MEKDSPSKVSHSIVAGVTLAASLAWTGCTTQSYRKRADKAAYQVVSQVEEQIFGTPSDFSIETEYSNRNPKQIRIEEIFADRSVEGQLNLSLSDALAIATRSSRQYQNEKERLYLTALSLTGQRHAFRPQFFARSSARRIISADGEETDSIGTDVGVGLLLATGADLSLNIANDILRFVSNPSSESLSSALSFSISQPLLRGAGKKVAAERLTQAQRDVIYSVRNFAHFENEFAVSVVMDYFRLLQRKDTVYNEYKNYQSRIKSTEYLKARSVDRAKALDVNRAEQSELSARNRYINSIVAYRNSLDRFKITLGLPQTVEIRLQDSEMESLKEKGLILHKLDAQLGYQLATEHRLPLLNEIDQFEDVKRRTLIAADQLKPGLGFSASATVDSLDDNRYDEFDFDRVRRDVGLTLDLPLNKLSQRNNYRSALIGFESEIRSFSLTLDQLRSQIEESFQNLERLRQNYEIQSNAVVLAEKSVLGAQLSIEAGEGIYRDLEDAQDNLISAQNAQTGAIVDYLEARLGLLIFIGIIDTDTDRFWLTEASKVDLSALDSEASLSKTVQSDGSVITPDQLFNL</sequence>
<organism evidence="2 3">
    <name type="scientific">Pelagicoccus enzymogenes</name>
    <dbReference type="NCBI Taxonomy" id="2773457"/>
    <lineage>
        <taxon>Bacteria</taxon>
        <taxon>Pseudomonadati</taxon>
        <taxon>Verrucomicrobiota</taxon>
        <taxon>Opitutia</taxon>
        <taxon>Puniceicoccales</taxon>
        <taxon>Pelagicoccaceae</taxon>
        <taxon>Pelagicoccus</taxon>
    </lineage>
</organism>
<comment type="caution">
    <text evidence="2">The sequence shown here is derived from an EMBL/GenBank/DDBJ whole genome shotgun (WGS) entry which is preliminary data.</text>
</comment>
<dbReference type="EMBL" id="JACYFG010000007">
    <property type="protein sequence ID" value="MBD5779127.1"/>
    <property type="molecule type" value="Genomic_DNA"/>
</dbReference>
<dbReference type="GO" id="GO:0015562">
    <property type="term" value="F:efflux transmembrane transporter activity"/>
    <property type="evidence" value="ECO:0007669"/>
    <property type="project" value="InterPro"/>
</dbReference>
<dbReference type="Gene3D" id="1.20.1600.10">
    <property type="entry name" value="Outer membrane efflux proteins (OEP)"/>
    <property type="match status" value="1"/>
</dbReference>
<gene>
    <name evidence="2" type="ORF">IEN85_06450</name>
</gene>
<evidence type="ECO:0000313" key="3">
    <source>
        <dbReference type="Proteomes" id="UP000622317"/>
    </source>
</evidence>
<dbReference type="Proteomes" id="UP000622317">
    <property type="component" value="Unassembled WGS sequence"/>
</dbReference>
<dbReference type="PANTHER" id="PTHR30203">
    <property type="entry name" value="OUTER MEMBRANE CATION EFFLUX PROTEIN"/>
    <property type="match status" value="1"/>
</dbReference>
<feature type="coiled-coil region" evidence="1">
    <location>
        <begin position="445"/>
        <end position="472"/>
    </location>
</feature>
<dbReference type="RefSeq" id="WP_191616266.1">
    <property type="nucleotide sequence ID" value="NZ_JACYFG010000007.1"/>
</dbReference>
<accession>A0A927IEJ9</accession>
<dbReference type="PROSITE" id="PS51257">
    <property type="entry name" value="PROKAR_LIPOPROTEIN"/>
    <property type="match status" value="1"/>
</dbReference>
<dbReference type="PANTHER" id="PTHR30203:SF33">
    <property type="entry name" value="BLR4455 PROTEIN"/>
    <property type="match status" value="1"/>
</dbReference>
<dbReference type="InterPro" id="IPR010131">
    <property type="entry name" value="MdtP/NodT-like"/>
</dbReference>
<keyword evidence="3" id="KW-1185">Reference proteome</keyword>
<dbReference type="SUPFAM" id="SSF56954">
    <property type="entry name" value="Outer membrane efflux proteins (OEP)"/>
    <property type="match status" value="1"/>
</dbReference>
<name>A0A927IEJ9_9BACT</name>
<evidence type="ECO:0000313" key="2">
    <source>
        <dbReference type="EMBL" id="MBD5779127.1"/>
    </source>
</evidence>
<reference evidence="2" key="1">
    <citation type="submission" date="2020-09" db="EMBL/GenBank/DDBJ databases">
        <title>Pelagicoccus enzymogenes sp. nov. with an EPS production, isolated from marine sediment.</title>
        <authorList>
            <person name="Feng X."/>
        </authorList>
    </citation>
    <scope>NUCLEOTIDE SEQUENCE</scope>
    <source>
        <strain evidence="2">NFK12</strain>
    </source>
</reference>